<sequence length="266" mass="29189">MLLLHLLVEVMENLSHKNDLNSYCQRLNTPLPVYNTTFACTVSVGGKTFTSSSSTFTNRRSAEQDAAKLALQYLLNEDTSPTTNLRKLVCQDKTRCKMILNEFIDKIEMECVYETVQVEMGHVFVSSLVLNGTCYKGECGKNKKEAEPLAALAAILSLLDDPTYATHISEFINSKFSACDCSVTSNEFKATTSDGEQGGSGILVRKKKKDLVNSLPQIENQVNKTSLPQTEKQGGHGVLFGDTQCVTGHLPGVVTISRCSYVPLCQ</sequence>
<evidence type="ECO:0000256" key="1">
    <source>
        <dbReference type="ARBA" id="ARBA00022737"/>
    </source>
</evidence>
<evidence type="ECO:0000256" key="3">
    <source>
        <dbReference type="PROSITE-ProRule" id="PRU00266"/>
    </source>
</evidence>
<dbReference type="Gene3D" id="3.30.160.20">
    <property type="match status" value="2"/>
</dbReference>
<evidence type="ECO:0000313" key="5">
    <source>
        <dbReference type="EMBL" id="KAG5377247.1"/>
    </source>
</evidence>
<dbReference type="SMART" id="SM00358">
    <property type="entry name" value="DSRM"/>
    <property type="match status" value="2"/>
</dbReference>
<dbReference type="SUPFAM" id="SSF54768">
    <property type="entry name" value="dsRNA-binding domain-like"/>
    <property type="match status" value="2"/>
</dbReference>
<reference evidence="5 6" key="1">
    <citation type="submission" date="2021-03" db="EMBL/GenBank/DDBJ databases">
        <authorList>
            <person name="King G.J."/>
            <person name="Bancroft I."/>
            <person name="Baten A."/>
            <person name="Bloomfield J."/>
            <person name="Borpatragohain P."/>
            <person name="He Z."/>
            <person name="Irish N."/>
            <person name="Irwin J."/>
            <person name="Liu K."/>
            <person name="Mauleon R.P."/>
            <person name="Moore J."/>
            <person name="Morris R."/>
            <person name="Ostergaard L."/>
            <person name="Wang B."/>
            <person name="Wells R."/>
        </authorList>
    </citation>
    <scope>NUCLEOTIDE SEQUENCE [LARGE SCALE GENOMIC DNA]</scope>
    <source>
        <strain evidence="5">R-o-18</strain>
        <tissue evidence="5">Leaf</tissue>
    </source>
</reference>
<evidence type="ECO:0000259" key="4">
    <source>
        <dbReference type="PROSITE" id="PS50137"/>
    </source>
</evidence>
<dbReference type="Proteomes" id="UP000823674">
    <property type="component" value="Chromosome A10"/>
</dbReference>
<organism evidence="5 6">
    <name type="scientific">Brassica rapa subsp. trilocularis</name>
    <dbReference type="NCBI Taxonomy" id="1813537"/>
    <lineage>
        <taxon>Eukaryota</taxon>
        <taxon>Viridiplantae</taxon>
        <taxon>Streptophyta</taxon>
        <taxon>Embryophyta</taxon>
        <taxon>Tracheophyta</taxon>
        <taxon>Spermatophyta</taxon>
        <taxon>Magnoliopsida</taxon>
        <taxon>eudicotyledons</taxon>
        <taxon>Gunneridae</taxon>
        <taxon>Pentapetalae</taxon>
        <taxon>rosids</taxon>
        <taxon>malvids</taxon>
        <taxon>Brassicales</taxon>
        <taxon>Brassicaceae</taxon>
        <taxon>Brassiceae</taxon>
        <taxon>Brassica</taxon>
    </lineage>
</organism>
<name>A0ABQ7KTJ9_BRACM</name>
<keyword evidence="2 3" id="KW-0694">RNA-binding</keyword>
<feature type="domain" description="DRBM" evidence="4">
    <location>
        <begin position="1"/>
        <end position="76"/>
    </location>
</feature>
<dbReference type="PANTHER" id="PTHR46031:SF37">
    <property type="entry name" value="DRBM DOMAIN-CONTAINING PROTEIN"/>
    <property type="match status" value="1"/>
</dbReference>
<keyword evidence="1" id="KW-0677">Repeat</keyword>
<keyword evidence="6" id="KW-1185">Reference proteome</keyword>
<feature type="domain" description="DRBM" evidence="4">
    <location>
        <begin position="95"/>
        <end position="160"/>
    </location>
</feature>
<dbReference type="Pfam" id="PF00035">
    <property type="entry name" value="dsrm"/>
    <property type="match status" value="2"/>
</dbReference>
<proteinExistence type="predicted"/>
<dbReference type="InterPro" id="IPR014720">
    <property type="entry name" value="dsRBD_dom"/>
</dbReference>
<dbReference type="PANTHER" id="PTHR46031">
    <property type="match status" value="1"/>
</dbReference>
<protein>
    <recommendedName>
        <fullName evidence="4">DRBM domain-containing protein</fullName>
    </recommendedName>
</protein>
<evidence type="ECO:0000313" key="6">
    <source>
        <dbReference type="Proteomes" id="UP000823674"/>
    </source>
</evidence>
<comment type="caution">
    <text evidence="5">The sequence shown here is derived from an EMBL/GenBank/DDBJ whole genome shotgun (WGS) entry which is preliminary data.</text>
</comment>
<evidence type="ECO:0000256" key="2">
    <source>
        <dbReference type="ARBA" id="ARBA00022884"/>
    </source>
</evidence>
<accession>A0ABQ7KTJ9</accession>
<gene>
    <name evidence="5" type="primary">A10p036740.1_BraROA</name>
    <name evidence="5" type="ORF">IGI04_041843</name>
</gene>
<dbReference type="EMBL" id="JADBGQ010000010">
    <property type="protein sequence ID" value="KAG5377247.1"/>
    <property type="molecule type" value="Genomic_DNA"/>
</dbReference>
<dbReference type="PROSITE" id="PS50137">
    <property type="entry name" value="DS_RBD"/>
    <property type="match status" value="2"/>
</dbReference>